<dbReference type="InterPro" id="IPR040976">
    <property type="entry name" value="Pkinase_fungal"/>
</dbReference>
<dbReference type="OrthoDB" id="2742759at2759"/>
<sequence length="1064" mass="118993">MSIFEDVWDRKDKDGTIHFFGGGRKRATLALGHVIDLKFDCAPLTEAIHHVSSIFEEFHSSAAGSSSLDDFGMRARAARAKAHAEMEDPSPLIKFLDAILDREDWPEEDDAVFDPYPPPKVQSPRKEEEDSYSGQNSLYTNSNHSPSPTATSDKAREAHNPQPLIVQDRVGYTEQDATISQPQPTASQAVAVAEHPSSPALTSVQMIGNNPRICEANRIGKRLAPASADCATDERKAKRPKRNLKQQNTMLNPPLESEPLKVTAQGLHHYACTTLRAPETRKQLCTEMSGSFVGPMPIEDFLENFMPVGPERMPSIPLVDFSEVAAARSETKMYRPLIHTINKHRLCQGLIFKDISGRAQDGTKLKPDIGGFEGGEMQLYIELKSSEPQDAFYDPHNSGDRIEKQTDLSSKHRGQIIHYAAEQMAVQHRVSLLTISMMGHNARFIRWDRSGAVVTEAFNYVDSPHLLAEFLIRFSGLDAAHRGFDTTVMPADQREIALLSSALEGHANLFGKRLPTQLEEDQAGQQMAYKIPVIIGNGTRTALVVGKPFCQPLSPCGRATRGYIAWDLVQEKLVFLKDTWRVVSPGSLSEREAYEQLKGHDVPHLPTVIAAADVMDLTGNYQRTLTQDFAGHSWCRPHDSLRLLVHHRVVQELALPLSMVRNSKQLVKAIRNALVAIRCAHRTGNLLHRDVSVSNIMLDLEMNGILNDWDHNMTLPSHPDYRPHTYRTVRQHIFFTCNCIVDERILQGHWQFASIALLGDPHKPHEVNDDIESCLWVLFYFSLHFISHHSKHFSMTMFDQLEEKPCHYDQCGLVHTYGGSMKSYAVTSFQFEGVVFDCGPLNYLIRKLADRLDGRLRRRPLSATAGANERDKSDMDEAQPYIELFDEALGGGDWLVEDAVEDQLPPKSALQTSQAHEKVRSASFSNPSLRLSFPTKVMRTSQSLSSTIAGMVMRSGSLPPDSWPTDNVSSASRKEKPIRVRHRHNVKRNASPMGPPPLPVILGERLVNASHNSLAVQFASLDGTTKGVETRPRNLKRPRDEGETEEFLPPMKHPRTGSSLFVDA</sequence>
<feature type="region of interest" description="Disordered" evidence="1">
    <location>
        <begin position="1025"/>
        <end position="1064"/>
    </location>
</feature>
<feature type="region of interest" description="Disordered" evidence="1">
    <location>
        <begin position="953"/>
        <end position="977"/>
    </location>
</feature>
<evidence type="ECO:0000256" key="1">
    <source>
        <dbReference type="SAM" id="MobiDB-lite"/>
    </source>
</evidence>
<keyword evidence="4" id="KW-1185">Reference proteome</keyword>
<gene>
    <name evidence="3" type="ORF">PHLCEN_2v6796</name>
</gene>
<feature type="compositionally biased region" description="Polar residues" evidence="1">
    <location>
        <begin position="132"/>
        <end position="152"/>
    </location>
</feature>
<feature type="compositionally biased region" description="Basic and acidic residues" evidence="1">
    <location>
        <begin position="1028"/>
        <end position="1041"/>
    </location>
</feature>
<dbReference type="AlphaFoldDB" id="A0A2R6NYE3"/>
<dbReference type="GO" id="GO:0004672">
    <property type="term" value="F:protein kinase activity"/>
    <property type="evidence" value="ECO:0007669"/>
    <property type="project" value="InterPro"/>
</dbReference>
<evidence type="ECO:0000313" key="3">
    <source>
        <dbReference type="EMBL" id="PSR80165.1"/>
    </source>
</evidence>
<dbReference type="EMBL" id="MLYV02000665">
    <property type="protein sequence ID" value="PSR80165.1"/>
    <property type="molecule type" value="Genomic_DNA"/>
</dbReference>
<reference evidence="3 4" key="1">
    <citation type="submission" date="2018-02" db="EMBL/GenBank/DDBJ databases">
        <title>Genome sequence of the basidiomycete white-rot fungus Phlebia centrifuga.</title>
        <authorList>
            <person name="Granchi Z."/>
            <person name="Peng M."/>
            <person name="de Vries R.P."/>
            <person name="Hilden K."/>
            <person name="Makela M.R."/>
            <person name="Grigoriev I."/>
            <person name="Riley R."/>
        </authorList>
    </citation>
    <scope>NUCLEOTIDE SEQUENCE [LARGE SCALE GENOMIC DNA]</scope>
    <source>
        <strain evidence="3 4">FBCC195</strain>
    </source>
</reference>
<dbReference type="Proteomes" id="UP000186601">
    <property type="component" value="Unassembled WGS sequence"/>
</dbReference>
<evidence type="ECO:0000259" key="2">
    <source>
        <dbReference type="Pfam" id="PF17667"/>
    </source>
</evidence>
<dbReference type="PROSITE" id="PS00109">
    <property type="entry name" value="PROTEIN_KINASE_TYR"/>
    <property type="match status" value="1"/>
</dbReference>
<feature type="region of interest" description="Disordered" evidence="1">
    <location>
        <begin position="108"/>
        <end position="159"/>
    </location>
</feature>
<evidence type="ECO:0000313" key="4">
    <source>
        <dbReference type="Proteomes" id="UP000186601"/>
    </source>
</evidence>
<protein>
    <recommendedName>
        <fullName evidence="2">Fungal-type protein kinase domain-containing protein</fullName>
    </recommendedName>
</protein>
<dbReference type="SUPFAM" id="SSF56112">
    <property type="entry name" value="Protein kinase-like (PK-like)"/>
    <property type="match status" value="1"/>
</dbReference>
<name>A0A2R6NYE3_9APHY</name>
<comment type="caution">
    <text evidence="3">The sequence shown here is derived from an EMBL/GenBank/DDBJ whole genome shotgun (WGS) entry which is preliminary data.</text>
</comment>
<dbReference type="InterPro" id="IPR008266">
    <property type="entry name" value="Tyr_kinase_AS"/>
</dbReference>
<dbReference type="InterPro" id="IPR011009">
    <property type="entry name" value="Kinase-like_dom_sf"/>
</dbReference>
<dbReference type="Pfam" id="PF17667">
    <property type="entry name" value="Pkinase_fungal"/>
    <property type="match status" value="1"/>
</dbReference>
<organism evidence="3 4">
    <name type="scientific">Hermanssonia centrifuga</name>
    <dbReference type="NCBI Taxonomy" id="98765"/>
    <lineage>
        <taxon>Eukaryota</taxon>
        <taxon>Fungi</taxon>
        <taxon>Dikarya</taxon>
        <taxon>Basidiomycota</taxon>
        <taxon>Agaricomycotina</taxon>
        <taxon>Agaricomycetes</taxon>
        <taxon>Polyporales</taxon>
        <taxon>Meruliaceae</taxon>
        <taxon>Hermanssonia</taxon>
    </lineage>
</organism>
<accession>A0A2R6NYE3</accession>
<feature type="domain" description="Fungal-type protein kinase" evidence="2">
    <location>
        <begin position="405"/>
        <end position="780"/>
    </location>
</feature>
<proteinExistence type="predicted"/>